<keyword evidence="1" id="KW-0472">Membrane</keyword>
<organism evidence="2 3">
    <name type="scientific">Virgibacillus halodenitrificans</name>
    <name type="common">Bacillus halodenitrificans</name>
    <dbReference type="NCBI Taxonomy" id="1482"/>
    <lineage>
        <taxon>Bacteria</taxon>
        <taxon>Bacillati</taxon>
        <taxon>Bacillota</taxon>
        <taxon>Bacilli</taxon>
        <taxon>Bacillales</taxon>
        <taxon>Bacillaceae</taxon>
        <taxon>Virgibacillus</taxon>
    </lineage>
</organism>
<gene>
    <name evidence="2" type="ORF">IC602_11515</name>
</gene>
<proteinExistence type="predicted"/>
<protein>
    <submittedName>
        <fullName evidence="2">PDZ domain-containing protein</fullName>
    </submittedName>
</protein>
<keyword evidence="3" id="KW-1185">Reference proteome</keyword>
<name>A0ABR7VMU1_VIRHA</name>
<dbReference type="Proteomes" id="UP000621631">
    <property type="component" value="Unassembled WGS sequence"/>
</dbReference>
<evidence type="ECO:0000313" key="2">
    <source>
        <dbReference type="EMBL" id="MBD1223224.1"/>
    </source>
</evidence>
<feature type="transmembrane region" description="Helical" evidence="1">
    <location>
        <begin position="20"/>
        <end position="36"/>
    </location>
</feature>
<reference evidence="2 3" key="1">
    <citation type="submission" date="2020-09" db="EMBL/GenBank/DDBJ databases">
        <title>Draft Genome Sequences of Oil-Oxidizing Bacteria Halomonas titanicae, Marinobacter lutaoensis, and Virgibacillus halodenitrificans Isolated from Highly Saline Environments.</title>
        <authorList>
            <person name="Grouzdev D.S."/>
            <person name="Sokolova D.S."/>
            <person name="Semenova E.M."/>
            <person name="Borzenkov I.A."/>
            <person name="Bidzhieva S.K."/>
            <person name="Poltaraus A.B."/>
            <person name="Nazina T.N."/>
        </authorList>
    </citation>
    <scope>NUCLEOTIDE SEQUENCE [LARGE SCALE GENOMIC DNA]</scope>
    <source>
        <strain evidence="2 3">VKM B-3472D</strain>
    </source>
</reference>
<feature type="transmembrane region" description="Helical" evidence="1">
    <location>
        <begin position="183"/>
        <end position="204"/>
    </location>
</feature>
<keyword evidence="1" id="KW-1133">Transmembrane helix</keyword>
<accession>A0ABR7VMU1</accession>
<evidence type="ECO:0000256" key="1">
    <source>
        <dbReference type="SAM" id="Phobius"/>
    </source>
</evidence>
<dbReference type="EMBL" id="JACWEZ010000006">
    <property type="protein sequence ID" value="MBD1223224.1"/>
    <property type="molecule type" value="Genomic_DNA"/>
</dbReference>
<feature type="transmembrane region" description="Helical" evidence="1">
    <location>
        <begin position="57"/>
        <end position="77"/>
    </location>
</feature>
<feature type="transmembrane region" description="Helical" evidence="1">
    <location>
        <begin position="109"/>
        <end position="126"/>
    </location>
</feature>
<sequence>MNLWAIELGKGLAKLFLQPLLYWSLFLVVLAGYRRIKQERKNFGIKIFDVFSEWKNTLFFSLLLGVIFSVIFLGTGMVLSYEVMFIISIVIILLSITGKFTLLSPSYTIGLTYVILLFLPFLGKGTQPFSDISFSVIVILLGIGLIAEGALIWKTRKEESYPELIKGSRGGWIGLHRLKKLSIIPFFTLVPSGLITPFAPYWPYFSIGETTYSLVLFPLLIGFEQAVLGNAPANAARRLAKQVILLGVFILVLAIGSVFQSWYSLAAVVLSILGRELINYRFRTADRLSSSFFQRSKAGLKVLAIIPETPAERLEILPGEVITKVNGFRVSGIEEFYYSLQKSGAFFKLEIIDFNGENRFVQGALYEGDHHELGVVFAADPYRKKRLLSN</sequence>
<dbReference type="InterPro" id="IPR036034">
    <property type="entry name" value="PDZ_sf"/>
</dbReference>
<evidence type="ECO:0000313" key="3">
    <source>
        <dbReference type="Proteomes" id="UP000621631"/>
    </source>
</evidence>
<dbReference type="RefSeq" id="WP_160949246.1">
    <property type="nucleotide sequence ID" value="NZ_JACWEZ010000006.1"/>
</dbReference>
<dbReference type="Gene3D" id="2.30.42.10">
    <property type="match status" value="1"/>
</dbReference>
<feature type="transmembrane region" description="Helical" evidence="1">
    <location>
        <begin position="83"/>
        <end position="102"/>
    </location>
</feature>
<feature type="transmembrane region" description="Helical" evidence="1">
    <location>
        <begin position="132"/>
        <end position="153"/>
    </location>
</feature>
<keyword evidence="1" id="KW-0812">Transmembrane</keyword>
<feature type="transmembrane region" description="Helical" evidence="1">
    <location>
        <begin position="243"/>
        <end position="263"/>
    </location>
</feature>
<feature type="transmembrane region" description="Helical" evidence="1">
    <location>
        <begin position="210"/>
        <end position="231"/>
    </location>
</feature>
<comment type="caution">
    <text evidence="2">The sequence shown here is derived from an EMBL/GenBank/DDBJ whole genome shotgun (WGS) entry which is preliminary data.</text>
</comment>
<dbReference type="SUPFAM" id="SSF50156">
    <property type="entry name" value="PDZ domain-like"/>
    <property type="match status" value="1"/>
</dbReference>